<reference evidence="2" key="1">
    <citation type="submission" date="2007-10" db="EMBL/GenBank/DDBJ databases">
        <title>Complete sequence of chromosome of Desulforudis audaxviator MP104C.</title>
        <authorList>
            <person name="Copeland A."/>
            <person name="Lucas S."/>
            <person name="Lapidus A."/>
            <person name="Barry K."/>
            <person name="Glavina del Rio T."/>
            <person name="Dalin E."/>
            <person name="Tice H."/>
            <person name="Bruce D."/>
            <person name="Pitluck S."/>
            <person name="Lowry S.R."/>
            <person name="Larimer F."/>
            <person name="Land M.L."/>
            <person name="Hauser L."/>
            <person name="Kyrpides N."/>
            <person name="Ivanova N.N."/>
            <person name="Richardson P."/>
        </authorList>
    </citation>
    <scope>NUCLEOTIDE SEQUENCE [LARGE SCALE GENOMIC DNA]</scope>
    <source>
        <strain evidence="2">MP104C</strain>
    </source>
</reference>
<dbReference type="Proteomes" id="UP000008544">
    <property type="component" value="Chromosome"/>
</dbReference>
<dbReference type="Gene3D" id="2.40.40.20">
    <property type="match status" value="1"/>
</dbReference>
<sequence length="73" mass="7975">MVRNDRPMLEWHLVAAARLAVPGDRVIVMAYAWCSGSEVRGAPVVVLVDARNRVAKVLAAEDFPSLDMTGPEK</sequence>
<evidence type="ECO:0000313" key="2">
    <source>
        <dbReference type="Proteomes" id="UP000008544"/>
    </source>
</evidence>
<evidence type="ECO:0000313" key="1">
    <source>
        <dbReference type="EMBL" id="ACA58688.1"/>
    </source>
</evidence>
<dbReference type="InterPro" id="IPR009010">
    <property type="entry name" value="Asp_de-COase-like_dom_sf"/>
</dbReference>
<dbReference type="Pfam" id="PF02261">
    <property type="entry name" value="Asp_decarbox"/>
    <property type="match status" value="1"/>
</dbReference>
<accession>B1I1G3</accession>
<proteinExistence type="predicted"/>
<dbReference type="EMBL" id="CP000860">
    <property type="protein sequence ID" value="ACA58688.1"/>
    <property type="molecule type" value="Genomic_DNA"/>
</dbReference>
<name>B1I1G3_DESAP</name>
<dbReference type="AlphaFoldDB" id="B1I1G3"/>
<dbReference type="GO" id="GO:0006523">
    <property type="term" value="P:alanine biosynthetic process"/>
    <property type="evidence" value="ECO:0007669"/>
    <property type="project" value="InterPro"/>
</dbReference>
<protein>
    <submittedName>
        <fullName evidence="1">Uncharacterized protein</fullName>
    </submittedName>
</protein>
<dbReference type="GO" id="GO:0004068">
    <property type="term" value="F:aspartate 1-decarboxylase activity"/>
    <property type="evidence" value="ECO:0007669"/>
    <property type="project" value="InterPro"/>
</dbReference>
<dbReference type="InterPro" id="IPR003190">
    <property type="entry name" value="Asp_decarbox"/>
</dbReference>
<dbReference type="SUPFAM" id="SSF50692">
    <property type="entry name" value="ADC-like"/>
    <property type="match status" value="1"/>
</dbReference>
<reference evidence="1 2" key="2">
    <citation type="journal article" date="2008" name="Science">
        <title>Environmental genomics reveals a single-species ecosystem deep within Earth.</title>
        <authorList>
            <person name="Chivian D."/>
            <person name="Brodie E.L."/>
            <person name="Alm E.J."/>
            <person name="Culley D.E."/>
            <person name="Dehal P.S."/>
            <person name="Desantis T.Z."/>
            <person name="Gihring T.M."/>
            <person name="Lapidus A."/>
            <person name="Lin L.H."/>
            <person name="Lowry S.R."/>
            <person name="Moser D.P."/>
            <person name="Richardson P.M."/>
            <person name="Southam G."/>
            <person name="Wanger G."/>
            <person name="Pratt L.M."/>
            <person name="Andersen G.L."/>
            <person name="Hazen T.C."/>
            <person name="Brockman F.J."/>
            <person name="Arkin A.P."/>
            <person name="Onstott T.C."/>
        </authorList>
    </citation>
    <scope>NUCLEOTIDE SEQUENCE [LARGE SCALE GENOMIC DNA]</scope>
    <source>
        <strain evidence="1 2">MP104C</strain>
    </source>
</reference>
<organism evidence="1 2">
    <name type="scientific">Desulforudis audaxviator (strain MP104C)</name>
    <dbReference type="NCBI Taxonomy" id="477974"/>
    <lineage>
        <taxon>Bacteria</taxon>
        <taxon>Bacillati</taxon>
        <taxon>Bacillota</taxon>
        <taxon>Clostridia</taxon>
        <taxon>Thermoanaerobacterales</taxon>
        <taxon>Candidatus Desulforudaceae</taxon>
        <taxon>Candidatus Desulforudis</taxon>
    </lineage>
</organism>
<dbReference type="STRING" id="477974.Daud_0120"/>
<dbReference type="eggNOG" id="COG0853">
    <property type="taxonomic scope" value="Bacteria"/>
</dbReference>
<dbReference type="HOGENOM" id="CLU_2698581_0_0_9"/>
<keyword evidence="2" id="KW-1185">Reference proteome</keyword>
<gene>
    <name evidence="1" type="ordered locus">Daud_0120</name>
</gene>
<dbReference type="KEGG" id="dau:Daud_0120"/>